<feature type="domain" description="SET" evidence="6">
    <location>
        <begin position="2"/>
        <end position="113"/>
    </location>
</feature>
<gene>
    <name evidence="7" type="ORF">DM82_2803</name>
</gene>
<dbReference type="InterPro" id="IPR046341">
    <property type="entry name" value="SET_dom_sf"/>
</dbReference>
<dbReference type="SMART" id="SM00317">
    <property type="entry name" value="SET"/>
    <property type="match status" value="1"/>
</dbReference>
<reference evidence="7 8" key="1">
    <citation type="submission" date="2014-06" db="EMBL/GenBank/DDBJ databases">
        <authorList>
            <person name="Bishop-Lilly K.A."/>
            <person name="Broomall S.M."/>
            <person name="Chain P.S."/>
            <person name="Chertkov O."/>
            <person name="Coyne S.R."/>
            <person name="Daligault H.E."/>
            <person name="Davenport K.W."/>
            <person name="Erkkila T."/>
            <person name="Frey K.G."/>
            <person name="Gibbons H.S."/>
            <person name="Gu W."/>
            <person name="Jaissle J."/>
            <person name="Johnson S.L."/>
            <person name="Koroleva G.I."/>
            <person name="Ladner J.T."/>
            <person name="Lo C.-C."/>
            <person name="Minogue T.D."/>
            <person name="Munk C."/>
            <person name="Palacios G.F."/>
            <person name="Redden C.L."/>
            <person name="Rosenzweig C.N."/>
            <person name="Scholz M.B."/>
            <person name="Teshima H."/>
            <person name="Xu Y."/>
        </authorList>
    </citation>
    <scope>NUCLEOTIDE SEQUENCE [LARGE SCALE GENOMIC DNA]</scope>
    <source>
        <strain evidence="7 8">EO147</strain>
    </source>
</reference>
<evidence type="ECO:0000256" key="3">
    <source>
        <dbReference type="ARBA" id="ARBA00022603"/>
    </source>
</evidence>
<evidence type="ECO:0000256" key="1">
    <source>
        <dbReference type="ARBA" id="ARBA00004286"/>
    </source>
</evidence>
<keyword evidence="5" id="KW-0949">S-adenosyl-L-methionine</keyword>
<evidence type="ECO:0000256" key="2">
    <source>
        <dbReference type="ARBA" id="ARBA00022454"/>
    </source>
</evidence>
<dbReference type="AlphaFoldDB" id="A0AAI8FPA4"/>
<dbReference type="GO" id="GO:0005694">
    <property type="term" value="C:chromosome"/>
    <property type="evidence" value="ECO:0007669"/>
    <property type="project" value="UniProtKB-SubCell"/>
</dbReference>
<dbReference type="EMBL" id="CP008726">
    <property type="protein sequence ID" value="AIO67730.1"/>
    <property type="molecule type" value="Genomic_DNA"/>
</dbReference>
<evidence type="ECO:0000256" key="5">
    <source>
        <dbReference type="ARBA" id="ARBA00022691"/>
    </source>
</evidence>
<evidence type="ECO:0000256" key="4">
    <source>
        <dbReference type="ARBA" id="ARBA00022679"/>
    </source>
</evidence>
<dbReference type="InterPro" id="IPR001214">
    <property type="entry name" value="SET_dom"/>
</dbReference>
<organism evidence="7 8">
    <name type="scientific">Burkholderia oklahomensis</name>
    <dbReference type="NCBI Taxonomy" id="342113"/>
    <lineage>
        <taxon>Bacteria</taxon>
        <taxon>Pseudomonadati</taxon>
        <taxon>Pseudomonadota</taxon>
        <taxon>Betaproteobacteria</taxon>
        <taxon>Burkholderiales</taxon>
        <taxon>Burkholderiaceae</taxon>
        <taxon>Burkholderia</taxon>
        <taxon>pseudomallei group</taxon>
    </lineage>
</organism>
<sequence length="145" mass="16423">MKRFTVRRSRIHGRGVFALRPIKAGELLLEYKGQVIAWRTATQAHRCNGQAGHTFYFGLSNGRVIDGSSGGNSARWLNHACEPNCQAIESNNRIFIEVTRDVFPDEELFIDYGLEISGDVTELERRAYACRCRSVRCRGTMIARV</sequence>
<dbReference type="Gene3D" id="2.170.270.10">
    <property type="entry name" value="SET domain"/>
    <property type="match status" value="1"/>
</dbReference>
<keyword evidence="8" id="KW-1185">Reference proteome</keyword>
<evidence type="ECO:0000313" key="7">
    <source>
        <dbReference type="EMBL" id="AIO67730.1"/>
    </source>
</evidence>
<evidence type="ECO:0000259" key="6">
    <source>
        <dbReference type="PROSITE" id="PS50280"/>
    </source>
</evidence>
<dbReference type="SUPFAM" id="SSF82199">
    <property type="entry name" value="SET domain"/>
    <property type="match status" value="1"/>
</dbReference>
<evidence type="ECO:0000313" key="8">
    <source>
        <dbReference type="Proteomes" id="UP000029424"/>
    </source>
</evidence>
<dbReference type="PANTHER" id="PTHR22884">
    <property type="entry name" value="SET DOMAIN PROTEINS"/>
    <property type="match status" value="1"/>
</dbReference>
<proteinExistence type="predicted"/>
<dbReference type="InterPro" id="IPR050777">
    <property type="entry name" value="SET2_Histone-Lys_MeTrsfase"/>
</dbReference>
<dbReference type="RefSeq" id="WP_010107351.1">
    <property type="nucleotide sequence ID" value="NZ_CP008726.1"/>
</dbReference>
<dbReference type="Proteomes" id="UP000029424">
    <property type="component" value="Chromosome 1"/>
</dbReference>
<dbReference type="KEGG" id="bok:DM82_2803"/>
<dbReference type="GO" id="GO:0008168">
    <property type="term" value="F:methyltransferase activity"/>
    <property type="evidence" value="ECO:0007669"/>
    <property type="project" value="UniProtKB-KW"/>
</dbReference>
<keyword evidence="4" id="KW-0808">Transferase</keyword>
<comment type="subcellular location">
    <subcellularLocation>
        <location evidence="1">Chromosome</location>
    </subcellularLocation>
</comment>
<dbReference type="PROSITE" id="PS50280">
    <property type="entry name" value="SET"/>
    <property type="match status" value="1"/>
</dbReference>
<accession>A0AAI8FPA4</accession>
<dbReference type="GO" id="GO:0032259">
    <property type="term" value="P:methylation"/>
    <property type="evidence" value="ECO:0007669"/>
    <property type="project" value="UniProtKB-KW"/>
</dbReference>
<dbReference type="Pfam" id="PF00856">
    <property type="entry name" value="SET"/>
    <property type="match status" value="1"/>
</dbReference>
<keyword evidence="3" id="KW-0489">Methyltransferase</keyword>
<keyword evidence="2" id="KW-0158">Chromosome</keyword>
<name>A0AAI8FPA4_9BURK</name>
<protein>
    <submittedName>
        <fullName evidence="7">SET domain protein</fullName>
    </submittedName>
</protein>